<feature type="compositionally biased region" description="Gly residues" evidence="1">
    <location>
        <begin position="135"/>
        <end position="144"/>
    </location>
</feature>
<comment type="caution">
    <text evidence="2">The sequence shown here is derived from an EMBL/GenBank/DDBJ whole genome shotgun (WGS) entry which is preliminary data.</text>
</comment>
<reference evidence="3" key="1">
    <citation type="submission" date="2019-07" db="EMBL/GenBank/DDBJ databases">
        <title>De Novo Assembly of kiwifruit Actinidia rufa.</title>
        <authorList>
            <person name="Sugita-Konishi S."/>
            <person name="Sato K."/>
            <person name="Mori E."/>
            <person name="Abe Y."/>
            <person name="Kisaki G."/>
            <person name="Hamano K."/>
            <person name="Suezawa K."/>
            <person name="Otani M."/>
            <person name="Fukuda T."/>
            <person name="Manabe T."/>
            <person name="Gomi K."/>
            <person name="Tabuchi M."/>
            <person name="Akimitsu K."/>
            <person name="Kataoka I."/>
        </authorList>
    </citation>
    <scope>NUCLEOTIDE SEQUENCE [LARGE SCALE GENOMIC DNA]</scope>
    <source>
        <strain evidence="3">cv. Fuchu</strain>
    </source>
</reference>
<dbReference type="Proteomes" id="UP000585474">
    <property type="component" value="Unassembled WGS sequence"/>
</dbReference>
<sequence length="144" mass="15667">MLPKDVANLVEEGLKEIRDLMVMQQVQAWDANYAAATQAQNKAATTGAQRDKAFHDLAELQAVACSPVYEWVFNKGINQAGDNYDKQVAKLCLGIYTKGLDPVQLQRRGILESTHRGGWLGDSSERGCRAHEGSSRGGSWGSGS</sequence>
<gene>
    <name evidence="2" type="ORF">Acr_00g0077720</name>
</gene>
<proteinExistence type="predicted"/>
<organism evidence="2 3">
    <name type="scientific">Actinidia rufa</name>
    <dbReference type="NCBI Taxonomy" id="165716"/>
    <lineage>
        <taxon>Eukaryota</taxon>
        <taxon>Viridiplantae</taxon>
        <taxon>Streptophyta</taxon>
        <taxon>Embryophyta</taxon>
        <taxon>Tracheophyta</taxon>
        <taxon>Spermatophyta</taxon>
        <taxon>Magnoliopsida</taxon>
        <taxon>eudicotyledons</taxon>
        <taxon>Gunneridae</taxon>
        <taxon>Pentapetalae</taxon>
        <taxon>asterids</taxon>
        <taxon>Ericales</taxon>
        <taxon>Actinidiaceae</taxon>
        <taxon>Actinidia</taxon>
    </lineage>
</organism>
<feature type="region of interest" description="Disordered" evidence="1">
    <location>
        <begin position="121"/>
        <end position="144"/>
    </location>
</feature>
<evidence type="ECO:0000313" key="2">
    <source>
        <dbReference type="EMBL" id="GFS42018.1"/>
    </source>
</evidence>
<evidence type="ECO:0000256" key="1">
    <source>
        <dbReference type="SAM" id="MobiDB-lite"/>
    </source>
</evidence>
<keyword evidence="3" id="KW-1185">Reference proteome</keyword>
<name>A0A7J0DUN7_9ERIC</name>
<feature type="compositionally biased region" description="Basic and acidic residues" evidence="1">
    <location>
        <begin position="123"/>
        <end position="134"/>
    </location>
</feature>
<dbReference type="EMBL" id="BJWL01000391">
    <property type="protein sequence ID" value="GFS42018.1"/>
    <property type="molecule type" value="Genomic_DNA"/>
</dbReference>
<evidence type="ECO:0000313" key="3">
    <source>
        <dbReference type="Proteomes" id="UP000585474"/>
    </source>
</evidence>
<dbReference type="AlphaFoldDB" id="A0A7J0DUN7"/>
<protein>
    <submittedName>
        <fullName evidence="2">Uncharacterized protein</fullName>
    </submittedName>
</protein>
<accession>A0A7J0DUN7</accession>